<feature type="region of interest" description="Disordered" evidence="6">
    <location>
        <begin position="1"/>
        <end position="26"/>
    </location>
</feature>
<feature type="transmembrane region" description="Helical" evidence="7">
    <location>
        <begin position="153"/>
        <end position="172"/>
    </location>
</feature>
<evidence type="ECO:0000313" key="9">
    <source>
        <dbReference type="EMBL" id="KAK9026635.1"/>
    </source>
</evidence>
<keyword evidence="10" id="KW-1185">Reference proteome</keyword>
<feature type="transmembrane region" description="Helical" evidence="7">
    <location>
        <begin position="123"/>
        <end position="147"/>
    </location>
</feature>
<dbReference type="Pfam" id="PF01545">
    <property type="entry name" value="Cation_efflux"/>
    <property type="match status" value="1"/>
</dbReference>
<evidence type="ECO:0000256" key="4">
    <source>
        <dbReference type="ARBA" id="ARBA00022989"/>
    </source>
</evidence>
<protein>
    <recommendedName>
        <fullName evidence="8">Cation efflux protein transmembrane domain-containing protein</fullName>
    </recommendedName>
</protein>
<evidence type="ECO:0000256" key="7">
    <source>
        <dbReference type="SAM" id="Phobius"/>
    </source>
</evidence>
<evidence type="ECO:0000256" key="2">
    <source>
        <dbReference type="ARBA" id="ARBA00022448"/>
    </source>
</evidence>
<feature type="region of interest" description="Disordered" evidence="6">
    <location>
        <begin position="40"/>
        <end position="60"/>
    </location>
</feature>
<dbReference type="EMBL" id="JBBPBN010000013">
    <property type="protein sequence ID" value="KAK9026635.1"/>
    <property type="molecule type" value="Genomic_DNA"/>
</dbReference>
<evidence type="ECO:0000256" key="1">
    <source>
        <dbReference type="ARBA" id="ARBA00004141"/>
    </source>
</evidence>
<dbReference type="PANTHER" id="PTHR45755">
    <property type="match status" value="1"/>
</dbReference>
<feature type="domain" description="Cation efflux protein transmembrane" evidence="8">
    <location>
        <begin position="123"/>
        <end position="304"/>
    </location>
</feature>
<keyword evidence="2" id="KW-0813">Transport</keyword>
<comment type="subcellular location">
    <subcellularLocation>
        <location evidence="1">Membrane</location>
        <topology evidence="1">Multi-pass membrane protein</topology>
    </subcellularLocation>
</comment>
<evidence type="ECO:0000259" key="8">
    <source>
        <dbReference type="Pfam" id="PF01545"/>
    </source>
</evidence>
<dbReference type="Gene3D" id="1.20.1510.10">
    <property type="entry name" value="Cation efflux protein transmembrane domain"/>
    <property type="match status" value="2"/>
</dbReference>
<evidence type="ECO:0000313" key="10">
    <source>
        <dbReference type="Proteomes" id="UP001396334"/>
    </source>
</evidence>
<evidence type="ECO:0000256" key="3">
    <source>
        <dbReference type="ARBA" id="ARBA00022692"/>
    </source>
</evidence>
<keyword evidence="5 7" id="KW-0472">Membrane</keyword>
<sequence length="386" mass="43469">MEKNKSFKYYSRDPDSPHPWNADADLGFTNASDRRYAFSRQPSFKQSMRDPQTPNFSNDPTKPFLSRNVSSIDIPPEFYSFDHHKEGVFQVKGSATADKASVLDSVLWVFRFMGTGNRQMRRLLIMISLNVAYSTAELAFGLFTGRIGLVSDAFHLTFGCGLLTFSLFAMAASRRKPDSIYTYGYQRLEVLSAFTNALWKHFTLSSKMNQSTTVANLLVNLLGVWFFRNYARVSLAYRKPEDMNYHSVCLHVLADSIRSAGLILASWFLSLGVSNAEVLCLGLVSVAVFMLVMPLFKATGGILLQMAPPNISSSALSKCRRQIISREDVTEVSQTRFWELVPGHVVGSLSLQVKKEMDDGRILEYVHSLYHDLGIHDLTVQTDDYV</sequence>
<dbReference type="SUPFAM" id="SSF161111">
    <property type="entry name" value="Cation efflux protein transmembrane domain-like"/>
    <property type="match status" value="1"/>
</dbReference>
<keyword evidence="3 7" id="KW-0812">Transmembrane</keyword>
<dbReference type="InterPro" id="IPR045316">
    <property type="entry name" value="Msc2-like"/>
</dbReference>
<gene>
    <name evidence="9" type="ORF">V6N11_039470</name>
</gene>
<accession>A0ABR2SN09</accession>
<dbReference type="InterPro" id="IPR027469">
    <property type="entry name" value="Cation_efflux_TMD_sf"/>
</dbReference>
<proteinExistence type="predicted"/>
<dbReference type="PANTHER" id="PTHR45755:SF3">
    <property type="entry name" value="METAL TOLERANCE PROTEIN C2"/>
    <property type="match status" value="1"/>
</dbReference>
<comment type="caution">
    <text evidence="9">The sequence shown here is derived from an EMBL/GenBank/DDBJ whole genome shotgun (WGS) entry which is preliminary data.</text>
</comment>
<organism evidence="9 10">
    <name type="scientific">Hibiscus sabdariffa</name>
    <name type="common">roselle</name>
    <dbReference type="NCBI Taxonomy" id="183260"/>
    <lineage>
        <taxon>Eukaryota</taxon>
        <taxon>Viridiplantae</taxon>
        <taxon>Streptophyta</taxon>
        <taxon>Embryophyta</taxon>
        <taxon>Tracheophyta</taxon>
        <taxon>Spermatophyta</taxon>
        <taxon>Magnoliopsida</taxon>
        <taxon>eudicotyledons</taxon>
        <taxon>Gunneridae</taxon>
        <taxon>Pentapetalae</taxon>
        <taxon>rosids</taxon>
        <taxon>malvids</taxon>
        <taxon>Malvales</taxon>
        <taxon>Malvaceae</taxon>
        <taxon>Malvoideae</taxon>
        <taxon>Hibiscus</taxon>
    </lineage>
</organism>
<name>A0ABR2SN09_9ROSI</name>
<keyword evidence="4 7" id="KW-1133">Transmembrane helix</keyword>
<reference evidence="9 10" key="1">
    <citation type="journal article" date="2024" name="G3 (Bethesda)">
        <title>Genome assembly of Hibiscus sabdariffa L. provides insights into metabolisms of medicinal natural products.</title>
        <authorList>
            <person name="Kim T."/>
        </authorList>
    </citation>
    <scope>NUCLEOTIDE SEQUENCE [LARGE SCALE GENOMIC DNA]</scope>
    <source>
        <strain evidence="9">TK-2024</strain>
        <tissue evidence="9">Old leaves</tissue>
    </source>
</reference>
<dbReference type="InterPro" id="IPR058533">
    <property type="entry name" value="Cation_efflux_TM"/>
</dbReference>
<dbReference type="Proteomes" id="UP001396334">
    <property type="component" value="Unassembled WGS sequence"/>
</dbReference>
<evidence type="ECO:0000256" key="5">
    <source>
        <dbReference type="ARBA" id="ARBA00023136"/>
    </source>
</evidence>
<feature type="compositionally biased region" description="Basic and acidic residues" evidence="6">
    <location>
        <begin position="1"/>
        <end position="16"/>
    </location>
</feature>
<feature type="transmembrane region" description="Helical" evidence="7">
    <location>
        <begin position="276"/>
        <end position="296"/>
    </location>
</feature>
<evidence type="ECO:0000256" key="6">
    <source>
        <dbReference type="SAM" id="MobiDB-lite"/>
    </source>
</evidence>